<keyword evidence="2" id="KW-0812">Transmembrane</keyword>
<keyword evidence="1" id="KW-0175">Coiled coil</keyword>
<proteinExistence type="predicted"/>
<feature type="coiled-coil region" evidence="1">
    <location>
        <begin position="49"/>
        <end position="83"/>
    </location>
</feature>
<organism evidence="3 4">
    <name type="scientific">Streptomyces triticiradicis</name>
    <dbReference type="NCBI Taxonomy" id="2651189"/>
    <lineage>
        <taxon>Bacteria</taxon>
        <taxon>Bacillati</taxon>
        <taxon>Actinomycetota</taxon>
        <taxon>Actinomycetes</taxon>
        <taxon>Kitasatosporales</taxon>
        <taxon>Streptomycetaceae</taxon>
        <taxon>Streptomyces</taxon>
    </lineage>
</organism>
<gene>
    <name evidence="3" type="ORF">F8144_05555</name>
</gene>
<feature type="transmembrane region" description="Helical" evidence="2">
    <location>
        <begin position="83"/>
        <end position="102"/>
    </location>
</feature>
<keyword evidence="2" id="KW-0472">Membrane</keyword>
<dbReference type="EMBL" id="WBKG01000003">
    <property type="protein sequence ID" value="KAB1989811.1"/>
    <property type="molecule type" value="Genomic_DNA"/>
</dbReference>
<dbReference type="Proteomes" id="UP000442990">
    <property type="component" value="Unassembled WGS sequence"/>
</dbReference>
<comment type="caution">
    <text evidence="3">The sequence shown here is derived from an EMBL/GenBank/DDBJ whole genome shotgun (WGS) entry which is preliminary data.</text>
</comment>
<name>A0A7J5DM38_9ACTN</name>
<reference evidence="3 4" key="1">
    <citation type="submission" date="2019-09" db="EMBL/GenBank/DDBJ databases">
        <title>Isolation and identification of active actinomycetes.</title>
        <authorList>
            <person name="Yu Z."/>
            <person name="Han C."/>
            <person name="Yu B."/>
        </authorList>
    </citation>
    <scope>NUCLEOTIDE SEQUENCE [LARGE SCALE GENOMIC DNA]</scope>
    <source>
        <strain evidence="3 4">NEAU-H2</strain>
    </source>
</reference>
<protein>
    <submittedName>
        <fullName evidence="3">Uncharacterized protein</fullName>
    </submittedName>
</protein>
<keyword evidence="4" id="KW-1185">Reference proteome</keyword>
<evidence type="ECO:0000313" key="3">
    <source>
        <dbReference type="EMBL" id="KAB1989811.1"/>
    </source>
</evidence>
<keyword evidence="2" id="KW-1133">Transmembrane helix</keyword>
<evidence type="ECO:0000256" key="2">
    <source>
        <dbReference type="SAM" id="Phobius"/>
    </source>
</evidence>
<evidence type="ECO:0000313" key="4">
    <source>
        <dbReference type="Proteomes" id="UP000442990"/>
    </source>
</evidence>
<accession>A0A7J5DM38</accession>
<sequence>MTQPQGQDPTPWELLRAMQQMRDDLRADFAALGARLAEMVTKIQYEADRRTDEVRIKAVEDDIAQMQRERQMERQEARNVRRLALTALVAPVAVGVIVAIVTGKLGL</sequence>
<dbReference type="RefSeq" id="WP_151468113.1">
    <property type="nucleotide sequence ID" value="NZ_WBKG01000003.1"/>
</dbReference>
<dbReference type="AlphaFoldDB" id="A0A7J5DM38"/>
<evidence type="ECO:0000256" key="1">
    <source>
        <dbReference type="SAM" id="Coils"/>
    </source>
</evidence>